<organism evidence="2">
    <name type="scientific">Fagus sylvatica</name>
    <name type="common">Beechnut</name>
    <dbReference type="NCBI Taxonomy" id="28930"/>
    <lineage>
        <taxon>Eukaryota</taxon>
        <taxon>Viridiplantae</taxon>
        <taxon>Streptophyta</taxon>
        <taxon>Embryophyta</taxon>
        <taxon>Tracheophyta</taxon>
        <taxon>Spermatophyta</taxon>
        <taxon>Magnoliopsida</taxon>
        <taxon>eudicotyledons</taxon>
        <taxon>Gunneridae</taxon>
        <taxon>Pentapetalae</taxon>
        <taxon>rosids</taxon>
        <taxon>fabids</taxon>
        <taxon>Fagales</taxon>
        <taxon>Fagaceae</taxon>
        <taxon>Fagus</taxon>
    </lineage>
</organism>
<evidence type="ECO:0000256" key="1">
    <source>
        <dbReference type="SAM" id="MobiDB-lite"/>
    </source>
</evidence>
<reference evidence="2" key="1">
    <citation type="submission" date="2018-02" db="EMBL/GenBank/DDBJ databases">
        <authorList>
            <person name="Cohen D.B."/>
            <person name="Kent A.D."/>
        </authorList>
    </citation>
    <scope>NUCLEOTIDE SEQUENCE</scope>
</reference>
<accession>A0A2N9G6C4</accession>
<proteinExistence type="predicted"/>
<gene>
    <name evidence="2" type="ORF">FSB_LOCUS22907</name>
</gene>
<dbReference type="EMBL" id="OIVN01001535">
    <property type="protein sequence ID" value="SPC95025.1"/>
    <property type="molecule type" value="Genomic_DNA"/>
</dbReference>
<feature type="region of interest" description="Disordered" evidence="1">
    <location>
        <begin position="123"/>
        <end position="150"/>
    </location>
</feature>
<name>A0A2N9G6C4_FAGSY</name>
<dbReference type="AlphaFoldDB" id="A0A2N9G6C4"/>
<protein>
    <submittedName>
        <fullName evidence="2">Uncharacterized protein</fullName>
    </submittedName>
</protein>
<evidence type="ECO:0000313" key="2">
    <source>
        <dbReference type="EMBL" id="SPC95025.1"/>
    </source>
</evidence>
<sequence>MGVAKAWRLCVLENDGGDDVVSEEADPVVLGLRLDALRLGLDFALHDDAFQRKPILGPGFAADLSISLFTGHVASDLNAKINSHHSTTTATTIAPPQPPPQTHEIYQQNPTSAIAMAKHNNTIGPNQHRLTHGSWRPDQIGEGGREERRQ</sequence>